<protein>
    <submittedName>
        <fullName evidence="3">Protein arg-6</fullName>
    </submittedName>
</protein>
<evidence type="ECO:0000313" key="3">
    <source>
        <dbReference type="EMBL" id="KAF3803823.1"/>
    </source>
</evidence>
<gene>
    <name evidence="3" type="ORF">GCG54_00011661</name>
</gene>
<evidence type="ECO:0000256" key="1">
    <source>
        <dbReference type="SAM" id="MobiDB-lite"/>
    </source>
</evidence>
<comment type="caution">
    <text evidence="3">The sequence shown here is derived from an EMBL/GenBank/DDBJ whole genome shotgun (WGS) entry which is preliminary data.</text>
</comment>
<organism evidence="3 4">
    <name type="scientific">Colletotrichum gloeosporioides</name>
    <name type="common">Anthracnose fungus</name>
    <name type="synonym">Glomerella cingulata</name>
    <dbReference type="NCBI Taxonomy" id="474922"/>
    <lineage>
        <taxon>Eukaryota</taxon>
        <taxon>Fungi</taxon>
        <taxon>Dikarya</taxon>
        <taxon>Ascomycota</taxon>
        <taxon>Pezizomycotina</taxon>
        <taxon>Sordariomycetes</taxon>
        <taxon>Hypocreomycetidae</taxon>
        <taxon>Glomerellales</taxon>
        <taxon>Glomerellaceae</taxon>
        <taxon>Colletotrichum</taxon>
        <taxon>Colletotrichum gloeosporioides species complex</taxon>
    </lineage>
</organism>
<dbReference type="Proteomes" id="UP000613401">
    <property type="component" value="Unassembled WGS sequence"/>
</dbReference>
<dbReference type="Gene3D" id="3.30.360.10">
    <property type="entry name" value="Dihydrodipicolinate Reductase, domain 2"/>
    <property type="match status" value="1"/>
</dbReference>
<evidence type="ECO:0000259" key="2">
    <source>
        <dbReference type="Pfam" id="PF22698"/>
    </source>
</evidence>
<proteinExistence type="predicted"/>
<dbReference type="AlphaFoldDB" id="A0A8H4FIS5"/>
<dbReference type="RefSeq" id="XP_045262982.1">
    <property type="nucleotide sequence ID" value="XM_045411561.1"/>
</dbReference>
<evidence type="ECO:0000313" key="4">
    <source>
        <dbReference type="Proteomes" id="UP000613401"/>
    </source>
</evidence>
<accession>A0A8H4FIS5</accession>
<dbReference type="SUPFAM" id="SSF55347">
    <property type="entry name" value="Glyceraldehyde-3-phosphate dehydrogenase-like, C-terminal domain"/>
    <property type="match status" value="1"/>
</dbReference>
<name>A0A8H4FIS5_COLGL</name>
<dbReference type="Pfam" id="PF22698">
    <property type="entry name" value="Semialdhyde_dhC_1"/>
    <property type="match status" value="1"/>
</dbReference>
<dbReference type="GeneID" id="69018787"/>
<keyword evidence="4" id="KW-1185">Reference proteome</keyword>
<feature type="compositionally biased region" description="Polar residues" evidence="1">
    <location>
        <begin position="15"/>
        <end position="26"/>
    </location>
</feature>
<reference evidence="3" key="2">
    <citation type="submission" date="2020-03" db="EMBL/GenBank/DDBJ databases">
        <authorList>
            <person name="Fu F.-F."/>
            <person name="Chen J."/>
        </authorList>
    </citation>
    <scope>NUCLEOTIDE SEQUENCE</scope>
    <source>
        <strain evidence="3">Lc1</strain>
    </source>
</reference>
<feature type="region of interest" description="Disordered" evidence="1">
    <location>
        <begin position="1"/>
        <end position="29"/>
    </location>
</feature>
<dbReference type="EMBL" id="WVTB01000053">
    <property type="protein sequence ID" value="KAF3803823.1"/>
    <property type="molecule type" value="Genomic_DNA"/>
</dbReference>
<reference evidence="3" key="1">
    <citation type="journal article" date="2020" name="Phytopathology">
        <title>Genome sequence and comparative analysis of Colletotrichum gloeosporioides isolated from Liriodendron leaves.</title>
        <authorList>
            <person name="Fu F.F."/>
            <person name="Hao Z."/>
            <person name="Wang P."/>
            <person name="Lu Y."/>
            <person name="Xue L.J."/>
            <person name="Wei G."/>
            <person name="Tian Y."/>
            <person name="Baishi H."/>
            <person name="Xu H."/>
            <person name="Shi J."/>
            <person name="Cheng T."/>
            <person name="Wang G."/>
            <person name="Yi Y."/>
            <person name="Chen J."/>
        </authorList>
    </citation>
    <scope>NUCLEOTIDE SEQUENCE</scope>
    <source>
        <strain evidence="3">Lc1</strain>
    </source>
</reference>
<sequence>MASIPRTHGPPELVQRSNITSPTGTNDPGCHATAVQLLRTNVAFVPHVAVWFAGIRHTITLPLTSAISSRDVHQPYYDRYNNERLVKVFGGSPFVKKIA</sequence>
<feature type="domain" description="N-acetyl-gamma-glutamyl-phosphate reductase dimerisation" evidence="2">
    <location>
        <begin position="35"/>
        <end position="95"/>
    </location>
</feature>
<dbReference type="InterPro" id="IPR058924">
    <property type="entry name" value="AGPR_dimerisation_dom"/>
</dbReference>
<feature type="non-terminal residue" evidence="3">
    <location>
        <position position="1"/>
    </location>
</feature>